<comment type="subcellular location">
    <subcellularLocation>
        <location evidence="1">Cytoplasm</location>
    </subcellularLocation>
</comment>
<reference evidence="10" key="2">
    <citation type="submission" date="2025-09" db="UniProtKB">
        <authorList>
            <consortium name="Ensembl"/>
        </authorList>
    </citation>
    <scope>IDENTIFICATION</scope>
</reference>
<accession>A0A8D2LGU1</accession>
<dbReference type="GO" id="GO:0043524">
    <property type="term" value="P:negative regulation of neuron apoptotic process"/>
    <property type="evidence" value="ECO:0007669"/>
    <property type="project" value="InterPro"/>
</dbReference>
<dbReference type="FunFam" id="1.20.1250.10:FF:000022">
    <property type="entry name" value="ciliary neurotrophic factor"/>
    <property type="match status" value="1"/>
</dbReference>
<dbReference type="GO" id="GO:0005125">
    <property type="term" value="F:cytokine activity"/>
    <property type="evidence" value="ECO:0007669"/>
    <property type="project" value="TreeGrafter"/>
</dbReference>
<evidence type="ECO:0000256" key="7">
    <source>
        <dbReference type="ARBA" id="ARBA00022902"/>
    </source>
</evidence>
<dbReference type="PANTHER" id="PTHR15196">
    <property type="entry name" value="CILIARY NEUROTROPHIC FACTOR"/>
    <property type="match status" value="1"/>
</dbReference>
<dbReference type="AlphaFoldDB" id="A0A8D2LGU1"/>
<sequence length="180" mass="20644">MASSERPLLTSPNHDSCRCTIHLLRKIRSDVSSLLESYVSHLRKNFNLDFVDGVPTADTEQWSEISEAERLSDNLKAYWAFQILLDEILEDQRSNLTPDDVAFHASIHSVVLQVSALVYQLEQLMVTRKHSVPARELRSIRDTGEKSLFEKKVRGMKVLTELAQWTVRSVRDLHQISKSV</sequence>
<dbReference type="Gene3D" id="1.20.1250.10">
    <property type="match status" value="1"/>
</dbReference>
<dbReference type="GO" id="GO:0048680">
    <property type="term" value="P:positive regulation of axon regeneration"/>
    <property type="evidence" value="ECO:0007669"/>
    <property type="project" value="TreeGrafter"/>
</dbReference>
<proteinExistence type="inferred from homology"/>
<evidence type="ECO:0000313" key="11">
    <source>
        <dbReference type="Proteomes" id="UP000694545"/>
    </source>
</evidence>
<dbReference type="GO" id="GO:0005127">
    <property type="term" value="F:ciliary neurotrophic factor receptor binding"/>
    <property type="evidence" value="ECO:0007669"/>
    <property type="project" value="InterPro"/>
</dbReference>
<dbReference type="InterPro" id="IPR009079">
    <property type="entry name" value="4_helix_cytokine-like_core"/>
</dbReference>
<evidence type="ECO:0000256" key="9">
    <source>
        <dbReference type="ARBA" id="ARBA00025427"/>
    </source>
</evidence>
<dbReference type="PANTHER" id="PTHR15196:SF0">
    <property type="entry name" value="CILIARY NEUROTROPHIC FACTOR"/>
    <property type="match status" value="1"/>
</dbReference>
<keyword evidence="4" id="KW-0217">Developmental protein</keyword>
<name>A0A8D2LGU1_VARKO</name>
<keyword evidence="11" id="KW-1185">Reference proteome</keyword>
<comment type="similarity">
    <text evidence="2">Belongs to the CNTF family.</text>
</comment>
<dbReference type="SUPFAM" id="SSF47266">
    <property type="entry name" value="4-helical cytokines"/>
    <property type="match status" value="1"/>
</dbReference>
<keyword evidence="5" id="KW-0963">Cytoplasm</keyword>
<dbReference type="Ensembl" id="ENSVKKT00000022409.1">
    <property type="protein sequence ID" value="ENSVKKP00000021863.1"/>
    <property type="gene ID" value="ENSVKKG00000014604.1"/>
</dbReference>
<dbReference type="GO" id="GO:0005737">
    <property type="term" value="C:cytoplasm"/>
    <property type="evidence" value="ECO:0007669"/>
    <property type="project" value="UniProtKB-SubCell"/>
</dbReference>
<evidence type="ECO:0000256" key="2">
    <source>
        <dbReference type="ARBA" id="ARBA00007988"/>
    </source>
</evidence>
<dbReference type="InterPro" id="IPR000151">
    <property type="entry name" value="Ciliary_neurotrophic_fac_CNTF"/>
</dbReference>
<dbReference type="GO" id="GO:0008083">
    <property type="term" value="F:growth factor activity"/>
    <property type="evidence" value="ECO:0007669"/>
    <property type="project" value="UniProtKB-KW"/>
</dbReference>
<organism evidence="10 11">
    <name type="scientific">Varanus komodoensis</name>
    <name type="common">Komodo dragon</name>
    <dbReference type="NCBI Taxonomy" id="61221"/>
    <lineage>
        <taxon>Eukaryota</taxon>
        <taxon>Metazoa</taxon>
        <taxon>Chordata</taxon>
        <taxon>Craniata</taxon>
        <taxon>Vertebrata</taxon>
        <taxon>Euteleostomi</taxon>
        <taxon>Lepidosauria</taxon>
        <taxon>Squamata</taxon>
        <taxon>Bifurcata</taxon>
        <taxon>Unidentata</taxon>
        <taxon>Episquamata</taxon>
        <taxon>Toxicofera</taxon>
        <taxon>Anguimorpha</taxon>
        <taxon>Paleoanguimorpha</taxon>
        <taxon>Varanoidea</taxon>
        <taxon>Varanidae</taxon>
        <taxon>Varanus</taxon>
    </lineage>
</organism>
<dbReference type="OMA" id="RWSEMTE"/>
<evidence type="ECO:0000256" key="3">
    <source>
        <dbReference type="ARBA" id="ARBA00015150"/>
    </source>
</evidence>
<keyword evidence="7" id="KW-0524">Neurogenesis</keyword>
<dbReference type="GO" id="GO:0048143">
    <property type="term" value="P:astrocyte activation"/>
    <property type="evidence" value="ECO:0007669"/>
    <property type="project" value="TreeGrafter"/>
</dbReference>
<dbReference type="GO" id="GO:0005615">
    <property type="term" value="C:extracellular space"/>
    <property type="evidence" value="ECO:0007669"/>
    <property type="project" value="TreeGrafter"/>
</dbReference>
<evidence type="ECO:0000256" key="8">
    <source>
        <dbReference type="ARBA" id="ARBA00023030"/>
    </source>
</evidence>
<dbReference type="GO" id="GO:0030424">
    <property type="term" value="C:axon"/>
    <property type="evidence" value="ECO:0007669"/>
    <property type="project" value="TreeGrafter"/>
</dbReference>
<dbReference type="GO" id="GO:0070120">
    <property type="term" value="P:ciliary neurotrophic factor-mediated signaling pathway"/>
    <property type="evidence" value="ECO:0007669"/>
    <property type="project" value="InterPro"/>
</dbReference>
<keyword evidence="6" id="KW-0221">Differentiation</keyword>
<evidence type="ECO:0000256" key="1">
    <source>
        <dbReference type="ARBA" id="ARBA00004496"/>
    </source>
</evidence>
<evidence type="ECO:0000256" key="4">
    <source>
        <dbReference type="ARBA" id="ARBA00022473"/>
    </source>
</evidence>
<reference evidence="10" key="1">
    <citation type="submission" date="2025-08" db="UniProtKB">
        <authorList>
            <consortium name="Ensembl"/>
        </authorList>
    </citation>
    <scope>IDENTIFICATION</scope>
</reference>
<evidence type="ECO:0000256" key="6">
    <source>
        <dbReference type="ARBA" id="ARBA00022782"/>
    </source>
</evidence>
<dbReference type="Proteomes" id="UP000694545">
    <property type="component" value="Unplaced"/>
</dbReference>
<evidence type="ECO:0000256" key="5">
    <source>
        <dbReference type="ARBA" id="ARBA00022490"/>
    </source>
</evidence>
<evidence type="ECO:0000313" key="10">
    <source>
        <dbReference type="Ensembl" id="ENSVKKP00000021863.1"/>
    </source>
</evidence>
<protein>
    <recommendedName>
        <fullName evidence="3">Ciliary neurotrophic factor</fullName>
    </recommendedName>
</protein>
<comment type="function">
    <text evidence="9">CNTF is a survival factor for various neuronal cell types. Seems to prevent the degeneration of motor axons after axotomy.</text>
</comment>
<dbReference type="Pfam" id="PF01110">
    <property type="entry name" value="CNTF"/>
    <property type="match status" value="1"/>
</dbReference>
<keyword evidence="8" id="KW-0339">Growth factor</keyword>